<dbReference type="InterPro" id="IPR036683">
    <property type="entry name" value="CO_DH_flav_C_dom_sf"/>
</dbReference>
<reference evidence="4 5" key="1">
    <citation type="submission" date="2014-03" db="EMBL/GenBank/DDBJ databases">
        <title>Bradyrhizobium valentinum sp. nov., isolated from effective nodules of Lupinus mariae-josephae, a lupine endemic of basic-lime soils in Eastern Spain.</title>
        <authorList>
            <person name="Duran D."/>
            <person name="Rey L."/>
            <person name="Navarro A."/>
            <person name="Busquets A."/>
            <person name="Imperial J."/>
            <person name="Ruiz-Argueso T."/>
        </authorList>
    </citation>
    <scope>NUCLEOTIDE SEQUENCE [LARGE SCALE GENOMIC DNA]</scope>
    <source>
        <strain evidence="4 5">LmjM3</strain>
    </source>
</reference>
<proteinExistence type="predicted"/>
<dbReference type="SUPFAM" id="SSF56176">
    <property type="entry name" value="FAD-binding/transporter-associated domain-like"/>
    <property type="match status" value="1"/>
</dbReference>
<evidence type="ECO:0000313" key="5">
    <source>
        <dbReference type="Proteomes" id="UP000051913"/>
    </source>
</evidence>
<gene>
    <name evidence="4" type="ORF">CP49_36760</name>
</gene>
<dbReference type="Gene3D" id="3.30.390.50">
    <property type="entry name" value="CO dehydrogenase flavoprotein, C-terminal domain"/>
    <property type="match status" value="1"/>
</dbReference>
<dbReference type="PROSITE" id="PS51387">
    <property type="entry name" value="FAD_PCMH"/>
    <property type="match status" value="1"/>
</dbReference>
<dbReference type="SUPFAM" id="SSF55447">
    <property type="entry name" value="CO dehydrogenase flavoprotein C-terminal domain-like"/>
    <property type="match status" value="1"/>
</dbReference>
<dbReference type="Gene3D" id="3.30.43.10">
    <property type="entry name" value="Uridine Diphospho-n-acetylenolpyruvylglucosamine Reductase, domain 2"/>
    <property type="match status" value="1"/>
</dbReference>
<dbReference type="InterPro" id="IPR036318">
    <property type="entry name" value="FAD-bd_PCMH-like_sf"/>
</dbReference>
<sequence length="312" mass="33579">MRPFTYQRAATPAEAAAAARTSGARFIAGGTNLLDLMKQQVETPSHLVDVNHLGLDRIEPTSEGGLRIGALVRNTDLAADQRVRRDYGVLSRALLAGASSQLRNKATTGGNLLQRTRCPYFYDTSMPCNKRKPGSGCAAIGGFSRNLAIMGVSEACIATHPSDMAVAMRTLDAVVETIDPAGATRSIPIAEFHRLPGNTPQLETNLKVGELITAVVLPKPLGGKHLYRKVRDRSSYAFANVSVAAVVADGIQRLAFGGLAHQPWRVERAERETRPEAIAEAVLAGARTTKQNAYKLRLTQRTLTSVLQEARA</sequence>
<dbReference type="PANTHER" id="PTHR42659:SF5">
    <property type="entry name" value="ALDEHYDE OXIDOREDUCTASE FAD-BINDING SUBUNIT PAOB"/>
    <property type="match status" value="1"/>
</dbReference>
<dbReference type="GO" id="GO:0071949">
    <property type="term" value="F:FAD binding"/>
    <property type="evidence" value="ECO:0007669"/>
    <property type="project" value="InterPro"/>
</dbReference>
<dbReference type="InterPro" id="IPR016169">
    <property type="entry name" value="FAD-bd_PCMH_sub2"/>
</dbReference>
<evidence type="ECO:0000256" key="1">
    <source>
        <dbReference type="ARBA" id="ARBA00022630"/>
    </source>
</evidence>
<keyword evidence="2" id="KW-0274">FAD</keyword>
<evidence type="ECO:0000256" key="2">
    <source>
        <dbReference type="ARBA" id="ARBA00022827"/>
    </source>
</evidence>
<feature type="domain" description="FAD-binding PCMH-type" evidence="3">
    <location>
        <begin position="1"/>
        <end position="222"/>
    </location>
</feature>
<dbReference type="InterPro" id="IPR016166">
    <property type="entry name" value="FAD-bd_PCMH"/>
</dbReference>
<dbReference type="InterPro" id="IPR005107">
    <property type="entry name" value="CO_DH_flav_C"/>
</dbReference>
<evidence type="ECO:0000259" key="3">
    <source>
        <dbReference type="PROSITE" id="PS51387"/>
    </source>
</evidence>
<organism evidence="4 5">
    <name type="scientific">Bradyrhizobium valentinum</name>
    <dbReference type="NCBI Taxonomy" id="1518501"/>
    <lineage>
        <taxon>Bacteria</taxon>
        <taxon>Pseudomonadati</taxon>
        <taxon>Pseudomonadota</taxon>
        <taxon>Alphaproteobacteria</taxon>
        <taxon>Hyphomicrobiales</taxon>
        <taxon>Nitrobacteraceae</taxon>
        <taxon>Bradyrhizobium</taxon>
    </lineage>
</organism>
<dbReference type="RefSeq" id="WP_057852217.1">
    <property type="nucleotide sequence ID" value="NZ_LLXX01000125.1"/>
</dbReference>
<dbReference type="EMBL" id="LLXX01000125">
    <property type="protein sequence ID" value="KRR04413.1"/>
    <property type="molecule type" value="Genomic_DNA"/>
</dbReference>
<evidence type="ECO:0000313" key="4">
    <source>
        <dbReference type="EMBL" id="KRR04413.1"/>
    </source>
</evidence>
<keyword evidence="5" id="KW-1185">Reference proteome</keyword>
<dbReference type="PANTHER" id="PTHR42659">
    <property type="entry name" value="XANTHINE DEHYDROGENASE SUBUNIT C-RELATED"/>
    <property type="match status" value="1"/>
</dbReference>
<dbReference type="InterPro" id="IPR002346">
    <property type="entry name" value="Mopterin_DH_FAD-bd"/>
</dbReference>
<dbReference type="SMART" id="SM01092">
    <property type="entry name" value="CO_deh_flav_C"/>
    <property type="match status" value="1"/>
</dbReference>
<dbReference type="Pfam" id="PF00941">
    <property type="entry name" value="FAD_binding_5"/>
    <property type="match status" value="1"/>
</dbReference>
<keyword evidence="1" id="KW-0285">Flavoprotein</keyword>
<name>A0A0R3LF80_9BRAD</name>
<dbReference type="Proteomes" id="UP000051913">
    <property type="component" value="Unassembled WGS sequence"/>
</dbReference>
<dbReference type="InterPro" id="IPR051312">
    <property type="entry name" value="Diverse_Substr_Oxidored"/>
</dbReference>
<dbReference type="GO" id="GO:0016491">
    <property type="term" value="F:oxidoreductase activity"/>
    <property type="evidence" value="ECO:0007669"/>
    <property type="project" value="InterPro"/>
</dbReference>
<dbReference type="AlphaFoldDB" id="A0A0R3LF80"/>
<dbReference type="Gene3D" id="3.30.465.10">
    <property type="match status" value="2"/>
</dbReference>
<accession>A0A0R3LF80</accession>
<dbReference type="InterPro" id="IPR016167">
    <property type="entry name" value="FAD-bd_PCMH_sub1"/>
</dbReference>
<protein>
    <submittedName>
        <fullName evidence="4">Molybdopterin dehydrogenase</fullName>
    </submittedName>
</protein>
<comment type="caution">
    <text evidence="4">The sequence shown here is derived from an EMBL/GenBank/DDBJ whole genome shotgun (WGS) entry which is preliminary data.</text>
</comment>